<evidence type="ECO:0000313" key="3">
    <source>
        <dbReference type="Proteomes" id="UP001060018"/>
    </source>
</evidence>
<keyword evidence="1" id="KW-1133">Transmembrane helix</keyword>
<feature type="transmembrane region" description="Helical" evidence="1">
    <location>
        <begin position="386"/>
        <end position="408"/>
    </location>
</feature>
<evidence type="ECO:0000313" key="2">
    <source>
        <dbReference type="EMBL" id="UUX59641.1"/>
    </source>
</evidence>
<dbReference type="RefSeq" id="WP_257745937.1">
    <property type="nucleotide sequence ID" value="NZ_CP102487.1"/>
</dbReference>
<accession>A0AA94XX01</accession>
<protein>
    <recommendedName>
        <fullName evidence="4">FtsX-like permease family protein</fullName>
    </recommendedName>
</protein>
<feature type="transmembrane region" description="Helical" evidence="1">
    <location>
        <begin position="350"/>
        <end position="374"/>
    </location>
</feature>
<feature type="transmembrane region" description="Helical" evidence="1">
    <location>
        <begin position="847"/>
        <end position="872"/>
    </location>
</feature>
<dbReference type="EMBL" id="CP102487">
    <property type="protein sequence ID" value="UUX59641.1"/>
    <property type="molecule type" value="Genomic_DNA"/>
</dbReference>
<feature type="transmembrane region" description="Helical" evidence="1">
    <location>
        <begin position="299"/>
        <end position="319"/>
    </location>
</feature>
<dbReference type="GO" id="GO:0005886">
    <property type="term" value="C:plasma membrane"/>
    <property type="evidence" value="ECO:0007669"/>
    <property type="project" value="TreeGrafter"/>
</dbReference>
<sequence length="969" mass="103576">MSLNLEPQHRAKKQQLKLALRISWRDIKRHRGRSTLIAALIAVPIMMISAALVAGFSKMPSTEETITNEFGQTAGRVSLQYSDLAGISQSPKGDLSSVISDADAESGQRNGTLDDFKDLVLPDYDVLPLSSISLTTEREHATLSFDAVIGDVLNPAFDGKYKLLEGRKATSNMEAFGTPGFMQRFDLQLGDRFTTIVGEFTMVGTVRDCSTNDSFPTFFATANGLPENFALDPEETKYYLLGQKPATWALATKLNQRGAILTSAELLRNPPPAEQIRATEERFADAPSGNGLNLIMEGALISSLALLEVGLLAGAAFAVGTRKQQQDLALLAATGAEAGTLKSVVTASGLWLGLIGGIAGALAGTGGGIAWVLWKLHSGETQLWLHIPWPLMLAVVLLAVITGVASAYGPARAVATQALNVALRSGRTTSNHSRRNLRRGIFWLALSLLLLALSASLSLFEINQDLELRSYLVLILVVIGSIGLISSLILLTAPLLRLVATKSTWLPLPLRLATRDSARNTARAVPAVAAVLAAITLTSALLIYWSSSSHSENQNYQWSYNLNQMALPLSVLEYSPSTINAVGMTSTDAPTTRKINAEDLSKSALKSLGEGTSADTIQGSIDQYECTGLDPNAVEIDGIMHSPDCSTWALKEPRGHQCFVATDGKPVDLQDWRCRGSMAQGSGFNSLPTIVVGGEKTLETLLGRNASPEALQTLVSGGAVISNPVYLNKDETTTLISYDADAEPQEPADAPEQMSSLRASFSPQRSFPLLATVEEPTRPIPYYAVISPETASRIGMPYNERLVLLSLSEIPSDAVNDTLLTALSEVAGENYGPEKLETGPNSNVATVLWLLVGVSTLVTFSATGITAGLALADGREDHSVLASIGADPRLRKSLSAAQLFLTSILGTLFGIVAGIVATGSLQLLFRDMVLIIPWTQLAIMLLVVPCVGSAMAWLLTKGRLHVLRHRTRA</sequence>
<organism evidence="2 3">
    <name type="scientific">Glutamicibacter halophytocola</name>
    <dbReference type="NCBI Taxonomy" id="1933880"/>
    <lineage>
        <taxon>Bacteria</taxon>
        <taxon>Bacillati</taxon>
        <taxon>Actinomycetota</taxon>
        <taxon>Actinomycetes</taxon>
        <taxon>Micrococcales</taxon>
        <taxon>Micrococcaceae</taxon>
        <taxon>Glutamicibacter</taxon>
    </lineage>
</organism>
<evidence type="ECO:0000256" key="1">
    <source>
        <dbReference type="SAM" id="Phobius"/>
    </source>
</evidence>
<dbReference type="Proteomes" id="UP001060018">
    <property type="component" value="Chromosome"/>
</dbReference>
<dbReference type="PANTHER" id="PTHR30287">
    <property type="entry name" value="MEMBRANE COMPONENT OF PREDICTED ABC SUPERFAMILY METABOLITE UPTAKE TRANSPORTER"/>
    <property type="match status" value="1"/>
</dbReference>
<dbReference type="PANTHER" id="PTHR30287:SF2">
    <property type="entry name" value="BLL1001 PROTEIN"/>
    <property type="match status" value="1"/>
</dbReference>
<feature type="transmembrane region" description="Helical" evidence="1">
    <location>
        <begin position="472"/>
        <end position="500"/>
    </location>
</feature>
<name>A0AA94XX01_9MICC</name>
<feature type="transmembrane region" description="Helical" evidence="1">
    <location>
        <begin position="441"/>
        <end position="460"/>
    </location>
</feature>
<keyword evidence="1" id="KW-0812">Transmembrane</keyword>
<feature type="transmembrane region" description="Helical" evidence="1">
    <location>
        <begin position="521"/>
        <end position="545"/>
    </location>
</feature>
<reference evidence="2" key="1">
    <citation type="journal article" date="2022" name="Pest Manag. Sci.">
        <title>Glutamicibacter halophytocola-mediated host fitness of potato tuber moth on Solanaceae crops.</title>
        <authorList>
            <person name="Wang W."/>
            <person name="Xiao G."/>
            <person name="Du G."/>
            <person name="Chang L."/>
            <person name="Yang Y."/>
            <person name="Ye J."/>
            <person name="Chen B."/>
        </authorList>
    </citation>
    <scope>NUCLEOTIDE SEQUENCE</scope>
    <source>
        <strain evidence="2">S2</strain>
    </source>
</reference>
<proteinExistence type="predicted"/>
<feature type="transmembrane region" description="Helical" evidence="1">
    <location>
        <begin position="899"/>
        <end position="925"/>
    </location>
</feature>
<dbReference type="InterPro" id="IPR038766">
    <property type="entry name" value="Membrane_comp_ABC_pdt"/>
</dbReference>
<feature type="transmembrane region" description="Helical" evidence="1">
    <location>
        <begin position="931"/>
        <end position="956"/>
    </location>
</feature>
<evidence type="ECO:0008006" key="4">
    <source>
        <dbReference type="Google" id="ProtNLM"/>
    </source>
</evidence>
<keyword evidence="1" id="KW-0472">Membrane</keyword>
<dbReference type="AlphaFoldDB" id="A0AA94XX01"/>
<gene>
    <name evidence="2" type="ORF">NUH22_03140</name>
</gene>
<feature type="transmembrane region" description="Helical" evidence="1">
    <location>
        <begin position="35"/>
        <end position="56"/>
    </location>
</feature>